<evidence type="ECO:0000256" key="1">
    <source>
        <dbReference type="ARBA" id="ARBA00022490"/>
    </source>
</evidence>
<comment type="caution">
    <text evidence="8">The sequence shown here is derived from an EMBL/GenBank/DDBJ whole genome shotgun (WGS) entry which is preliminary data.</text>
</comment>
<evidence type="ECO:0000313" key="8">
    <source>
        <dbReference type="EMBL" id="PIY95298.1"/>
    </source>
</evidence>
<keyword evidence="3 6" id="KW-0238">DNA-binding</keyword>
<gene>
    <name evidence="6 8" type="primary">ruvA</name>
    <name evidence="8" type="ORF">COY67_00685</name>
</gene>
<evidence type="ECO:0000259" key="7">
    <source>
        <dbReference type="SMART" id="SM00278"/>
    </source>
</evidence>
<dbReference type="SMART" id="SM00278">
    <property type="entry name" value="HhH1"/>
    <property type="match status" value="2"/>
</dbReference>
<evidence type="ECO:0000256" key="6">
    <source>
        <dbReference type="HAMAP-Rule" id="MF_00031"/>
    </source>
</evidence>
<keyword evidence="1 6" id="KW-0963">Cytoplasm</keyword>
<feature type="domain" description="Helix-hairpin-helix DNA-binding motif class 1" evidence="7">
    <location>
        <begin position="107"/>
        <end position="126"/>
    </location>
</feature>
<evidence type="ECO:0000313" key="9">
    <source>
        <dbReference type="Proteomes" id="UP000228689"/>
    </source>
</evidence>
<dbReference type="GO" id="GO:0009378">
    <property type="term" value="F:four-way junction helicase activity"/>
    <property type="evidence" value="ECO:0007669"/>
    <property type="project" value="InterPro"/>
</dbReference>
<sequence length="191" mass="20947">MISYIKGTIKYKTDKYIILENNQIGYKISVPEILLAGLKEDAEIELYTHQYVKEDALDLYGFASIEELNFFQHLISISGVGPKSGLAVLSIAKISDIQQAILKGDPTLLKKVSGIGTKTAERIVVELKNKVGAMSGADLSTSNSDLEIIDALEALGYKMPEIRAAVRELPSDITDTQAQIKAILKIINHNK</sequence>
<dbReference type="Proteomes" id="UP000228689">
    <property type="component" value="Unassembled WGS sequence"/>
</dbReference>
<dbReference type="InterPro" id="IPR010994">
    <property type="entry name" value="RuvA_2-like"/>
</dbReference>
<name>A0A2M7REX3_9BACT</name>
<comment type="domain">
    <text evidence="6">Has three domains with a flexible linker between the domains II and III and assumes an 'L' shape. Domain III is highly mobile and contacts RuvB.</text>
</comment>
<dbReference type="InterPro" id="IPR003583">
    <property type="entry name" value="Hlx-hairpin-Hlx_DNA-bd_motif"/>
</dbReference>
<evidence type="ECO:0000256" key="2">
    <source>
        <dbReference type="ARBA" id="ARBA00022763"/>
    </source>
</evidence>
<dbReference type="AlphaFoldDB" id="A0A2M7REX3"/>
<accession>A0A2M7REX3</accession>
<dbReference type="Pfam" id="PF14520">
    <property type="entry name" value="HHH_5"/>
    <property type="match status" value="1"/>
</dbReference>
<dbReference type="Pfam" id="PF01330">
    <property type="entry name" value="RuvA_N"/>
    <property type="match status" value="1"/>
</dbReference>
<dbReference type="Gene3D" id="1.10.150.20">
    <property type="entry name" value="5' to 3' exonuclease, C-terminal subdomain"/>
    <property type="match status" value="1"/>
</dbReference>
<keyword evidence="2 6" id="KW-0227">DNA damage</keyword>
<comment type="subcellular location">
    <subcellularLocation>
        <location evidence="6">Cytoplasm</location>
    </subcellularLocation>
</comment>
<dbReference type="InterPro" id="IPR013849">
    <property type="entry name" value="DNA_helicase_Holl-junc_RuvA_I"/>
</dbReference>
<dbReference type="EMBL" id="PFMC01000016">
    <property type="protein sequence ID" value="PIY95298.1"/>
    <property type="molecule type" value="Genomic_DNA"/>
</dbReference>
<dbReference type="InterPro" id="IPR000085">
    <property type="entry name" value="RuvA"/>
</dbReference>
<protein>
    <recommendedName>
        <fullName evidence="6">Holliday junction branch migration complex subunit RuvA</fullName>
    </recommendedName>
</protein>
<dbReference type="GO" id="GO:0005737">
    <property type="term" value="C:cytoplasm"/>
    <property type="evidence" value="ECO:0007669"/>
    <property type="project" value="UniProtKB-SubCell"/>
</dbReference>
<proteinExistence type="inferred from homology"/>
<evidence type="ECO:0000256" key="5">
    <source>
        <dbReference type="ARBA" id="ARBA00023204"/>
    </source>
</evidence>
<feature type="domain" description="Helix-hairpin-helix DNA-binding motif class 1" evidence="7">
    <location>
        <begin position="72"/>
        <end position="91"/>
    </location>
</feature>
<comment type="function">
    <text evidence="6">The RuvA-RuvB-RuvC complex processes Holliday junction (HJ) DNA during genetic recombination and DNA repair, while the RuvA-RuvB complex plays an important role in the rescue of blocked DNA replication forks via replication fork reversal (RFR). RuvA specifically binds to HJ cruciform DNA, conferring on it an open structure. The RuvB hexamer acts as an ATP-dependent pump, pulling dsDNA into and through the RuvAB complex. HJ branch migration allows RuvC to scan DNA until it finds its consensus sequence, where it cleaves and resolves the cruciform DNA.</text>
</comment>
<dbReference type="GO" id="GO:0005524">
    <property type="term" value="F:ATP binding"/>
    <property type="evidence" value="ECO:0007669"/>
    <property type="project" value="InterPro"/>
</dbReference>
<dbReference type="GO" id="GO:0048476">
    <property type="term" value="C:Holliday junction resolvase complex"/>
    <property type="evidence" value="ECO:0007669"/>
    <property type="project" value="UniProtKB-UniRule"/>
</dbReference>
<evidence type="ECO:0000256" key="3">
    <source>
        <dbReference type="ARBA" id="ARBA00023125"/>
    </source>
</evidence>
<dbReference type="NCBIfam" id="TIGR00084">
    <property type="entry name" value="ruvA"/>
    <property type="match status" value="1"/>
</dbReference>
<dbReference type="SUPFAM" id="SSF50249">
    <property type="entry name" value="Nucleic acid-binding proteins"/>
    <property type="match status" value="1"/>
</dbReference>
<dbReference type="SUPFAM" id="SSF47781">
    <property type="entry name" value="RuvA domain 2-like"/>
    <property type="match status" value="1"/>
</dbReference>
<keyword evidence="4 6" id="KW-0233">DNA recombination</keyword>
<reference evidence="9" key="1">
    <citation type="submission" date="2017-09" db="EMBL/GenBank/DDBJ databases">
        <title>Depth-based differentiation of microbial function through sediment-hosted aquifers and enrichment of novel symbionts in the deep terrestrial subsurface.</title>
        <authorList>
            <person name="Probst A.J."/>
            <person name="Ladd B."/>
            <person name="Jarett J.K."/>
            <person name="Geller-Mcgrath D.E."/>
            <person name="Sieber C.M.K."/>
            <person name="Emerson J.B."/>
            <person name="Anantharaman K."/>
            <person name="Thomas B.C."/>
            <person name="Malmstrom R."/>
            <person name="Stieglmeier M."/>
            <person name="Klingl A."/>
            <person name="Woyke T."/>
            <person name="Ryan C.M."/>
            <person name="Banfield J.F."/>
        </authorList>
    </citation>
    <scope>NUCLEOTIDE SEQUENCE [LARGE SCALE GENOMIC DNA]</scope>
</reference>
<feature type="region of interest" description="Domain III" evidence="6">
    <location>
        <begin position="147"/>
        <end position="191"/>
    </location>
</feature>
<dbReference type="InterPro" id="IPR011114">
    <property type="entry name" value="RuvA_C"/>
</dbReference>
<comment type="caution">
    <text evidence="6">Lacks conserved residue(s) required for the propagation of feature annotation.</text>
</comment>
<comment type="subunit">
    <text evidence="6">Homotetramer. Forms an RuvA(8)-RuvB(12)-Holliday junction (HJ) complex. HJ DNA is sandwiched between 2 RuvA tetramers; dsDNA enters through RuvA and exits via RuvB. An RuvB hexamer assembles on each DNA strand where it exits the tetramer. Each RuvB hexamer is contacted by two RuvA subunits (via domain III) on 2 adjacent RuvB subunits; this complex drives branch migration. In the full resolvosome a probable DNA-RuvA(4)-RuvB(12)-RuvC(2) complex forms which resolves the HJ.</text>
</comment>
<dbReference type="CDD" id="cd14332">
    <property type="entry name" value="UBA_RuvA_C"/>
    <property type="match status" value="1"/>
</dbReference>
<dbReference type="GO" id="GO:0009379">
    <property type="term" value="C:Holliday junction helicase complex"/>
    <property type="evidence" value="ECO:0007669"/>
    <property type="project" value="InterPro"/>
</dbReference>
<organism evidence="8 9">
    <name type="scientific">Candidatus Komeilibacteria bacterium CG_4_10_14_0_8_um_filter_37_78</name>
    <dbReference type="NCBI Taxonomy" id="1974471"/>
    <lineage>
        <taxon>Bacteria</taxon>
        <taxon>Candidatus Komeiliibacteriota</taxon>
    </lineage>
</organism>
<comment type="similarity">
    <text evidence="6">Belongs to the RuvA family.</text>
</comment>
<dbReference type="GO" id="GO:0000400">
    <property type="term" value="F:four-way junction DNA binding"/>
    <property type="evidence" value="ECO:0007669"/>
    <property type="project" value="UniProtKB-UniRule"/>
</dbReference>
<keyword evidence="5 6" id="KW-0234">DNA repair</keyword>
<dbReference type="Gene3D" id="2.40.50.140">
    <property type="entry name" value="Nucleic acid-binding proteins"/>
    <property type="match status" value="1"/>
</dbReference>
<dbReference type="GO" id="GO:0006281">
    <property type="term" value="P:DNA repair"/>
    <property type="evidence" value="ECO:0007669"/>
    <property type="project" value="UniProtKB-UniRule"/>
</dbReference>
<dbReference type="Pfam" id="PF07499">
    <property type="entry name" value="RuvA_C"/>
    <property type="match status" value="1"/>
</dbReference>
<dbReference type="InterPro" id="IPR012340">
    <property type="entry name" value="NA-bd_OB-fold"/>
</dbReference>
<dbReference type="GO" id="GO:0006310">
    <property type="term" value="P:DNA recombination"/>
    <property type="evidence" value="ECO:0007669"/>
    <property type="project" value="UniProtKB-UniRule"/>
</dbReference>
<dbReference type="HAMAP" id="MF_00031">
    <property type="entry name" value="DNA_HJ_migration_RuvA"/>
    <property type="match status" value="1"/>
</dbReference>
<evidence type="ECO:0000256" key="4">
    <source>
        <dbReference type="ARBA" id="ARBA00023172"/>
    </source>
</evidence>